<keyword evidence="4" id="KW-1185">Reference proteome</keyword>
<dbReference type="AlphaFoldDB" id="A0A9P4NWW8"/>
<proteinExistence type="predicted"/>
<feature type="region of interest" description="Disordered" evidence="2">
    <location>
        <begin position="257"/>
        <end position="291"/>
    </location>
</feature>
<sequence length="340" mass="39222">MNFPTLYYVRIGSQDSANYIVSQFRSKVLRIAIHLSSCATFDYEPSITESGEVPRSARCPPKFDTRKELPDRYPTEWSHVIGVSGGRFPALLLNKKIARTIARAIEKDKEMQQLEKVTNQKASELYATFCALKEEFSRLEEEIQRQENMLAASEGVDEDIYATDHLRNLKSKLQHLVEQSGQLETEEWDLRIDLSEQKEAQYLLLREVLIEMEDIFQSSGILATPGMHWFADQVRLPVQHRDRQLDRMDLQSVFRRRFPQPNGGETGVSEWRGIHPRPPRDSSIEEREEIVSDADDDKWRVCELNKTLAEEDFEARGSTAGFKRATYELARRNGEAVPAQ</sequence>
<dbReference type="EMBL" id="MU007023">
    <property type="protein sequence ID" value="KAF2432883.1"/>
    <property type="molecule type" value="Genomic_DNA"/>
</dbReference>
<feature type="coiled-coil region" evidence="1">
    <location>
        <begin position="136"/>
        <end position="186"/>
    </location>
</feature>
<reference evidence="3" key="1">
    <citation type="journal article" date="2020" name="Stud. Mycol.">
        <title>101 Dothideomycetes genomes: a test case for predicting lifestyles and emergence of pathogens.</title>
        <authorList>
            <person name="Haridas S."/>
            <person name="Albert R."/>
            <person name="Binder M."/>
            <person name="Bloem J."/>
            <person name="Labutti K."/>
            <person name="Salamov A."/>
            <person name="Andreopoulos B."/>
            <person name="Baker S."/>
            <person name="Barry K."/>
            <person name="Bills G."/>
            <person name="Bluhm B."/>
            <person name="Cannon C."/>
            <person name="Castanera R."/>
            <person name="Culley D."/>
            <person name="Daum C."/>
            <person name="Ezra D."/>
            <person name="Gonzalez J."/>
            <person name="Henrissat B."/>
            <person name="Kuo A."/>
            <person name="Liang C."/>
            <person name="Lipzen A."/>
            <person name="Lutzoni F."/>
            <person name="Magnuson J."/>
            <person name="Mondo S."/>
            <person name="Nolan M."/>
            <person name="Ohm R."/>
            <person name="Pangilinan J."/>
            <person name="Park H.-J."/>
            <person name="Ramirez L."/>
            <person name="Alfaro M."/>
            <person name="Sun H."/>
            <person name="Tritt A."/>
            <person name="Yoshinaga Y."/>
            <person name="Zwiers L.-H."/>
            <person name="Turgeon B."/>
            <person name="Goodwin S."/>
            <person name="Spatafora J."/>
            <person name="Crous P."/>
            <person name="Grigoriev I."/>
        </authorList>
    </citation>
    <scope>NUCLEOTIDE SEQUENCE</scope>
    <source>
        <strain evidence="3">CBS 130266</strain>
    </source>
</reference>
<comment type="caution">
    <text evidence="3">The sequence shown here is derived from an EMBL/GenBank/DDBJ whole genome shotgun (WGS) entry which is preliminary data.</text>
</comment>
<keyword evidence="1" id="KW-0175">Coiled coil</keyword>
<evidence type="ECO:0000256" key="1">
    <source>
        <dbReference type="SAM" id="Coils"/>
    </source>
</evidence>
<evidence type="ECO:0000256" key="2">
    <source>
        <dbReference type="SAM" id="MobiDB-lite"/>
    </source>
</evidence>
<evidence type="ECO:0000313" key="4">
    <source>
        <dbReference type="Proteomes" id="UP000800235"/>
    </source>
</evidence>
<organism evidence="3 4">
    <name type="scientific">Tothia fuscella</name>
    <dbReference type="NCBI Taxonomy" id="1048955"/>
    <lineage>
        <taxon>Eukaryota</taxon>
        <taxon>Fungi</taxon>
        <taxon>Dikarya</taxon>
        <taxon>Ascomycota</taxon>
        <taxon>Pezizomycotina</taxon>
        <taxon>Dothideomycetes</taxon>
        <taxon>Pleosporomycetidae</taxon>
        <taxon>Venturiales</taxon>
        <taxon>Cylindrosympodiaceae</taxon>
        <taxon>Tothia</taxon>
    </lineage>
</organism>
<name>A0A9P4NWW8_9PEZI</name>
<accession>A0A9P4NWW8</accession>
<dbReference type="Proteomes" id="UP000800235">
    <property type="component" value="Unassembled WGS sequence"/>
</dbReference>
<gene>
    <name evidence="3" type="ORF">EJ08DRAFT_100361</name>
</gene>
<evidence type="ECO:0000313" key="3">
    <source>
        <dbReference type="EMBL" id="KAF2432883.1"/>
    </source>
</evidence>
<protein>
    <submittedName>
        <fullName evidence="3">Uncharacterized protein</fullName>
    </submittedName>
</protein>